<dbReference type="RefSeq" id="WP_139231266.1">
    <property type="nucleotide sequence ID" value="NZ_FOZS01000011.1"/>
</dbReference>
<dbReference type="Proteomes" id="UP000199199">
    <property type="component" value="Unassembled WGS sequence"/>
</dbReference>
<sequence length="88" mass="10171">MARPSKNGDAIKSELKSQFDPDKSVLEATMERIGEAQQMDEFREYSHWENPEKLVSHLYGFSQEQGLKAGWNRWISVQEGDTARLKID</sequence>
<evidence type="ECO:0000313" key="1">
    <source>
        <dbReference type="EMBL" id="SFT08871.1"/>
    </source>
</evidence>
<dbReference type="AlphaFoldDB" id="A0A1I6V5A1"/>
<reference evidence="2" key="1">
    <citation type="submission" date="2016-10" db="EMBL/GenBank/DDBJ databases">
        <authorList>
            <person name="Varghese N."/>
            <person name="Submissions S."/>
        </authorList>
    </citation>
    <scope>NUCLEOTIDE SEQUENCE [LARGE SCALE GENOMIC DNA]</scope>
    <source>
        <strain evidence="2">DSM 22427</strain>
    </source>
</reference>
<accession>A0A1I6V5A1</accession>
<dbReference type="EMBL" id="FOZS01000011">
    <property type="protein sequence ID" value="SFT08871.1"/>
    <property type="molecule type" value="Genomic_DNA"/>
</dbReference>
<evidence type="ECO:0000313" key="2">
    <source>
        <dbReference type="Proteomes" id="UP000199199"/>
    </source>
</evidence>
<dbReference type="OrthoDB" id="350666at2157"/>
<name>A0A1I6V5A1_9EURY</name>
<protein>
    <submittedName>
        <fullName evidence="1">Uncharacterized protein</fullName>
    </submittedName>
</protein>
<gene>
    <name evidence="1" type="ORF">SAMN04488556_0060</name>
</gene>
<organism evidence="1 2">
    <name type="scientific">Halostagnicola kamekurae</name>
    <dbReference type="NCBI Taxonomy" id="619731"/>
    <lineage>
        <taxon>Archaea</taxon>
        <taxon>Methanobacteriati</taxon>
        <taxon>Methanobacteriota</taxon>
        <taxon>Stenosarchaea group</taxon>
        <taxon>Halobacteria</taxon>
        <taxon>Halobacteriales</taxon>
        <taxon>Natrialbaceae</taxon>
        <taxon>Halostagnicola</taxon>
    </lineage>
</organism>
<keyword evidence="2" id="KW-1185">Reference proteome</keyword>
<proteinExistence type="predicted"/>